<evidence type="ECO:0000256" key="4">
    <source>
        <dbReference type="ARBA" id="ARBA00023015"/>
    </source>
</evidence>
<dbReference type="PROSITE" id="PS50048">
    <property type="entry name" value="ZN2_CY6_FUNGAL_2"/>
    <property type="match status" value="1"/>
</dbReference>
<dbReference type="EMBL" id="MCOG01000217">
    <property type="protein sequence ID" value="ORY24907.1"/>
    <property type="molecule type" value="Genomic_DNA"/>
</dbReference>
<feature type="domain" description="Zn(2)-C6 fungal-type" evidence="9">
    <location>
        <begin position="185"/>
        <end position="214"/>
    </location>
</feature>
<feature type="compositionally biased region" description="Low complexity" evidence="8">
    <location>
        <begin position="49"/>
        <end position="94"/>
    </location>
</feature>
<dbReference type="SMART" id="SM00066">
    <property type="entry name" value="GAL4"/>
    <property type="match status" value="1"/>
</dbReference>
<dbReference type="Gene3D" id="4.10.240.10">
    <property type="entry name" value="Zn(2)-C6 fungal-type DNA-binding domain"/>
    <property type="match status" value="1"/>
</dbReference>
<dbReference type="Pfam" id="PF24990">
    <property type="entry name" value="PAS_13"/>
    <property type="match status" value="1"/>
</dbReference>
<evidence type="ECO:0000256" key="8">
    <source>
        <dbReference type="SAM" id="MobiDB-lite"/>
    </source>
</evidence>
<feature type="region of interest" description="Disordered" evidence="8">
    <location>
        <begin position="47"/>
        <end position="176"/>
    </location>
</feature>
<dbReference type="PANTHER" id="PTHR31986:SF7">
    <property type="entry name" value="REGULATOR OF DRUG SENSITIVITY 2"/>
    <property type="match status" value="1"/>
</dbReference>
<feature type="compositionally biased region" description="Basic and acidic residues" evidence="8">
    <location>
        <begin position="107"/>
        <end position="117"/>
    </location>
</feature>
<evidence type="ECO:0000256" key="6">
    <source>
        <dbReference type="ARBA" id="ARBA00023163"/>
    </source>
</evidence>
<comment type="caution">
    <text evidence="10">The sequence shown here is derived from an EMBL/GenBank/DDBJ whole genome shotgun (WGS) entry which is preliminary data.</text>
</comment>
<dbReference type="InterPro" id="IPR036864">
    <property type="entry name" value="Zn2-C6_fun-type_DNA-bd_sf"/>
</dbReference>
<dbReference type="STRING" id="1754190.A0A1Y2ARR4"/>
<dbReference type="AlphaFoldDB" id="A0A1Y2ARR4"/>
<dbReference type="OrthoDB" id="65716at2759"/>
<gene>
    <name evidence="10" type="ORF">LY90DRAFT_514377</name>
</gene>
<dbReference type="GO" id="GO:0000977">
    <property type="term" value="F:RNA polymerase II transcription regulatory region sequence-specific DNA binding"/>
    <property type="evidence" value="ECO:0007669"/>
    <property type="project" value="TreeGrafter"/>
</dbReference>
<keyword evidence="11" id="KW-1185">Reference proteome</keyword>
<keyword evidence="4" id="KW-0805">Transcription regulation</keyword>
<keyword evidence="5" id="KW-0238">DNA-binding</keyword>
<evidence type="ECO:0000259" key="9">
    <source>
        <dbReference type="PROSITE" id="PS50048"/>
    </source>
</evidence>
<name>A0A1Y2ARR4_9FUNG</name>
<evidence type="ECO:0000256" key="7">
    <source>
        <dbReference type="ARBA" id="ARBA00023242"/>
    </source>
</evidence>
<proteinExistence type="predicted"/>
<keyword evidence="2" id="KW-0479">Metal-binding</keyword>
<feature type="compositionally biased region" description="Polar residues" evidence="8">
    <location>
        <begin position="123"/>
        <end position="132"/>
    </location>
</feature>
<keyword evidence="3" id="KW-0862">Zinc</keyword>
<protein>
    <recommendedName>
        <fullName evidence="9">Zn(2)-C6 fungal-type domain-containing protein</fullName>
    </recommendedName>
</protein>
<evidence type="ECO:0000313" key="11">
    <source>
        <dbReference type="Proteomes" id="UP000193920"/>
    </source>
</evidence>
<dbReference type="SUPFAM" id="SSF57701">
    <property type="entry name" value="Zn2/Cys6 DNA-binding domain"/>
    <property type="match status" value="1"/>
</dbReference>
<sequence length="967" mass="107042">MNKKLEPPQKTLGEVRIKKDTAPGKLIHIEDLDYILDNLIQNKKKKSSIIKTSSVDSANVESSSQNSTSLTITNDTNTTNTTTSSTIKNNSSATVEIDSKVTSVPESKNDIDKKNISKDTTNSKDSTINDVKTTIDKSKQSDNNNNDKKRLNTKEEQTDKDNKKIKVEEKKTETKKPKRKKVFQACVVCRKSHISCDNKRPCTRCVKKGIAHLCHDAPKKGSNMMDCNSCPIFPLLKGPYPFQTNFYKPPPFPNYSTSILNSQLNPSPLTNFPIPLLNHQKLTYPPPIPHSPYPGMNASNVLVQQSQFLQKTDQQLTQSPQTLQSSLQTLKQAIQNQQDLQFPHSATPSPYLNQQLTPPLTTTLNTMTTNTINNTTIASAFPLTSDNVNTINNGLSLPISNNITNIGIVQQQSSTQPSLPQGSLHASPLVTLPASIMPNAIVNPTLQKNIQVLQSTQPISSPIVNNSLTTSSQELPLSTAIMNTSFSEMNSNNPSNISGILLAVESPNYALPNLEINPSKPCVPFSSVTPIFNSDYMNNEFSALVNFCQNVSNENDMPSQCKNCPFSHTEQFFLKAADNSNLNASIEDQLVDIIKEKYKAGLLKPYNYSKGYLRLQKFLDENISIVNKQKILNAFNTFQKGFKTAATNITDWDLLSSEESFERLLLEYSHVFASVGIPSCLWRRTGEIFKANRHFAYLVGVPVEELNEGKMSIYEFMTEDFVANYWEKYSLIAFDTKQKAVITSCVLENPQSFKRSIKCAFSFTVRRDKFDIPSAIIGNFMPYNPQLIYKDPFSTRGLGILGFLSPYSTPSYSPFPRGEIGYKGCGCTNTQCCTPKLNTSSILKSFSIINDTNNQSTCPRDSQGNVLCGQCGMNGSCPRKLTITSCSNHCSCGGGDCESNTDNLSIKATSNSQNDMDISTNISTTQDTLITNDPVMNEFMNIDMGSNYLNHSNSNPTLSTTTAAFNI</sequence>
<keyword evidence="6" id="KW-0804">Transcription</keyword>
<evidence type="ECO:0000256" key="3">
    <source>
        <dbReference type="ARBA" id="ARBA00022833"/>
    </source>
</evidence>
<dbReference type="Pfam" id="PF00172">
    <property type="entry name" value="Zn_clus"/>
    <property type="match status" value="1"/>
</dbReference>
<dbReference type="InterPro" id="IPR053045">
    <property type="entry name" value="Zinc_cluster_trans_reg"/>
</dbReference>
<evidence type="ECO:0000256" key="2">
    <source>
        <dbReference type="ARBA" id="ARBA00022723"/>
    </source>
</evidence>
<evidence type="ECO:0000313" key="10">
    <source>
        <dbReference type="EMBL" id="ORY24907.1"/>
    </source>
</evidence>
<dbReference type="InterPro" id="IPR001138">
    <property type="entry name" value="Zn2Cys6_DnaBD"/>
</dbReference>
<keyword evidence="7" id="KW-0539">Nucleus</keyword>
<evidence type="ECO:0000256" key="1">
    <source>
        <dbReference type="ARBA" id="ARBA00004123"/>
    </source>
</evidence>
<dbReference type="PROSITE" id="PS00463">
    <property type="entry name" value="ZN2_CY6_FUNGAL_1"/>
    <property type="match status" value="1"/>
</dbReference>
<dbReference type="CDD" id="cd00067">
    <property type="entry name" value="GAL4"/>
    <property type="match status" value="1"/>
</dbReference>
<dbReference type="PANTHER" id="PTHR31986">
    <property type="entry name" value="REGULATOR OF DRUG SENSITIVITY 2"/>
    <property type="match status" value="1"/>
</dbReference>
<accession>A0A1Y2ARR4</accession>
<dbReference type="GO" id="GO:0005634">
    <property type="term" value="C:nucleus"/>
    <property type="evidence" value="ECO:0007669"/>
    <property type="project" value="UniProtKB-SubCell"/>
</dbReference>
<dbReference type="Proteomes" id="UP000193920">
    <property type="component" value="Unassembled WGS sequence"/>
</dbReference>
<dbReference type="GO" id="GO:0000981">
    <property type="term" value="F:DNA-binding transcription factor activity, RNA polymerase II-specific"/>
    <property type="evidence" value="ECO:0007669"/>
    <property type="project" value="InterPro"/>
</dbReference>
<dbReference type="GO" id="GO:0008270">
    <property type="term" value="F:zinc ion binding"/>
    <property type="evidence" value="ECO:0007669"/>
    <property type="project" value="InterPro"/>
</dbReference>
<feature type="compositionally biased region" description="Basic and acidic residues" evidence="8">
    <location>
        <begin position="133"/>
        <end position="175"/>
    </location>
</feature>
<reference evidence="10 11" key="1">
    <citation type="submission" date="2016-08" db="EMBL/GenBank/DDBJ databases">
        <title>A Parts List for Fungal Cellulosomes Revealed by Comparative Genomics.</title>
        <authorList>
            <consortium name="DOE Joint Genome Institute"/>
            <person name="Haitjema C.H."/>
            <person name="Gilmore S.P."/>
            <person name="Henske J.K."/>
            <person name="Solomon K.V."/>
            <person name="De Groot R."/>
            <person name="Kuo A."/>
            <person name="Mondo S.J."/>
            <person name="Salamov A.A."/>
            <person name="Labutti K."/>
            <person name="Zhao Z."/>
            <person name="Chiniquy J."/>
            <person name="Barry K."/>
            <person name="Brewer H.M."/>
            <person name="Purvine S.O."/>
            <person name="Wright A.T."/>
            <person name="Boxma B."/>
            <person name="Van Alen T."/>
            <person name="Hackstein J.H."/>
            <person name="Baker S.E."/>
            <person name="Grigoriev I.V."/>
            <person name="O'Malley M.A."/>
        </authorList>
    </citation>
    <scope>NUCLEOTIDE SEQUENCE [LARGE SCALE GENOMIC DNA]</scope>
    <source>
        <strain evidence="10 11">G1</strain>
    </source>
</reference>
<organism evidence="10 11">
    <name type="scientific">Neocallimastix californiae</name>
    <dbReference type="NCBI Taxonomy" id="1754190"/>
    <lineage>
        <taxon>Eukaryota</taxon>
        <taxon>Fungi</taxon>
        <taxon>Fungi incertae sedis</taxon>
        <taxon>Chytridiomycota</taxon>
        <taxon>Chytridiomycota incertae sedis</taxon>
        <taxon>Neocallimastigomycetes</taxon>
        <taxon>Neocallimastigales</taxon>
        <taxon>Neocallimastigaceae</taxon>
        <taxon>Neocallimastix</taxon>
    </lineage>
</organism>
<comment type="subcellular location">
    <subcellularLocation>
        <location evidence="1">Nucleus</location>
    </subcellularLocation>
</comment>
<evidence type="ECO:0000256" key="5">
    <source>
        <dbReference type="ARBA" id="ARBA00023125"/>
    </source>
</evidence>
<dbReference type="InterPro" id="IPR056751">
    <property type="entry name" value="PAS_13"/>
</dbReference>